<sequence length="106" mass="11706">MLMEEDIEEKSCMVQESLALQAAEKPFYEALGKNYPPLSDQHPFDSYPSPDQHPLDPYPIDTSSGHSLYQDHDSESPVDNFVVNFSNYNSSSSTSSSGNDNGIDGN</sequence>
<name>A0A7J7M9H5_9MAGN</name>
<accession>A0A7J7M9H5</accession>
<feature type="region of interest" description="Disordered" evidence="1">
    <location>
        <begin position="31"/>
        <end position="106"/>
    </location>
</feature>
<evidence type="ECO:0000313" key="2">
    <source>
        <dbReference type="EMBL" id="KAF6151535.1"/>
    </source>
</evidence>
<dbReference type="OrthoDB" id="1750403at2759"/>
<feature type="compositionally biased region" description="Low complexity" evidence="1">
    <location>
        <begin position="78"/>
        <end position="106"/>
    </location>
</feature>
<gene>
    <name evidence="2" type="ORF">GIB67_016347</name>
</gene>
<dbReference type="AlphaFoldDB" id="A0A7J7M9H5"/>
<organism evidence="2 3">
    <name type="scientific">Kingdonia uniflora</name>
    <dbReference type="NCBI Taxonomy" id="39325"/>
    <lineage>
        <taxon>Eukaryota</taxon>
        <taxon>Viridiplantae</taxon>
        <taxon>Streptophyta</taxon>
        <taxon>Embryophyta</taxon>
        <taxon>Tracheophyta</taxon>
        <taxon>Spermatophyta</taxon>
        <taxon>Magnoliopsida</taxon>
        <taxon>Ranunculales</taxon>
        <taxon>Circaeasteraceae</taxon>
        <taxon>Kingdonia</taxon>
    </lineage>
</organism>
<comment type="caution">
    <text evidence="2">The sequence shown here is derived from an EMBL/GenBank/DDBJ whole genome shotgun (WGS) entry which is preliminary data.</text>
</comment>
<reference evidence="2 3" key="1">
    <citation type="journal article" date="2020" name="IScience">
        <title>Genome Sequencing of the Endangered Kingdonia uniflora (Circaeasteraceae, Ranunculales) Reveals Potential Mechanisms of Evolutionary Specialization.</title>
        <authorList>
            <person name="Sun Y."/>
            <person name="Deng T."/>
            <person name="Zhang A."/>
            <person name="Moore M.J."/>
            <person name="Landis J.B."/>
            <person name="Lin N."/>
            <person name="Zhang H."/>
            <person name="Zhang X."/>
            <person name="Huang J."/>
            <person name="Zhang X."/>
            <person name="Sun H."/>
            <person name="Wang H."/>
        </authorList>
    </citation>
    <scope>NUCLEOTIDE SEQUENCE [LARGE SCALE GENOMIC DNA]</scope>
    <source>
        <strain evidence="2">TB1705</strain>
        <tissue evidence="2">Leaf</tissue>
    </source>
</reference>
<proteinExistence type="predicted"/>
<dbReference type="Proteomes" id="UP000541444">
    <property type="component" value="Unassembled WGS sequence"/>
</dbReference>
<keyword evidence="3" id="KW-1185">Reference proteome</keyword>
<evidence type="ECO:0000313" key="3">
    <source>
        <dbReference type="Proteomes" id="UP000541444"/>
    </source>
</evidence>
<dbReference type="EMBL" id="JACGCM010001690">
    <property type="protein sequence ID" value="KAF6151535.1"/>
    <property type="molecule type" value="Genomic_DNA"/>
</dbReference>
<protein>
    <submittedName>
        <fullName evidence="2">Uncharacterized protein</fullName>
    </submittedName>
</protein>
<evidence type="ECO:0000256" key="1">
    <source>
        <dbReference type="SAM" id="MobiDB-lite"/>
    </source>
</evidence>